<evidence type="ECO:0000313" key="1">
    <source>
        <dbReference type="EMBL" id="OGY68039.1"/>
    </source>
</evidence>
<dbReference type="AlphaFoldDB" id="A0A1G1ZU93"/>
<dbReference type="EMBL" id="MHJM01000010">
    <property type="protein sequence ID" value="OGY68039.1"/>
    <property type="molecule type" value="Genomic_DNA"/>
</dbReference>
<comment type="caution">
    <text evidence="1">The sequence shown here is derived from an EMBL/GenBank/DDBJ whole genome shotgun (WGS) entry which is preliminary data.</text>
</comment>
<sequence length="215" mass="25246">MEIQLFRRPTVNDIKLELMLSEPIDAYMAISKEEEKIWNAWLPDGFGGPVPLIEPDELEDHFSDKGIEFPEKVKQELALNKKLFGYYLVDYVRHGKQYEVLLKGWPRSGDDDQNEYLIVRWGQKLLPVTQIQKYLTKSRRREFWAKFLLDADDNALHFTRLFAVAMGVSTLLDPATFGRWFIGTLLFSIAAHFCKFCARRVSIESFLKQYRFQVQ</sequence>
<gene>
    <name evidence="1" type="ORF">A3H63_01735</name>
</gene>
<protein>
    <submittedName>
        <fullName evidence="1">Uncharacterized protein</fullName>
    </submittedName>
</protein>
<reference evidence="1 2" key="1">
    <citation type="journal article" date="2016" name="Nat. Commun.">
        <title>Thousands of microbial genomes shed light on interconnected biogeochemical processes in an aquifer system.</title>
        <authorList>
            <person name="Anantharaman K."/>
            <person name="Brown C.T."/>
            <person name="Hug L.A."/>
            <person name="Sharon I."/>
            <person name="Castelle C.J."/>
            <person name="Probst A.J."/>
            <person name="Thomas B.C."/>
            <person name="Singh A."/>
            <person name="Wilkins M.J."/>
            <person name="Karaoz U."/>
            <person name="Brodie E.L."/>
            <person name="Williams K.H."/>
            <person name="Hubbard S.S."/>
            <person name="Banfield J.F."/>
        </authorList>
    </citation>
    <scope>NUCLEOTIDE SEQUENCE [LARGE SCALE GENOMIC DNA]</scope>
</reference>
<name>A0A1G1ZU93_9BACT</name>
<dbReference type="STRING" id="1798410.A3H63_01735"/>
<accession>A0A1G1ZU93</accession>
<organism evidence="1 2">
    <name type="scientific">Candidatus Harrisonbacteria bacterium RIFCSPLOWO2_02_FULL_45_10c</name>
    <dbReference type="NCBI Taxonomy" id="1798410"/>
    <lineage>
        <taxon>Bacteria</taxon>
        <taxon>Candidatus Harrisoniibacteriota</taxon>
    </lineage>
</organism>
<dbReference type="Proteomes" id="UP000176284">
    <property type="component" value="Unassembled WGS sequence"/>
</dbReference>
<proteinExistence type="predicted"/>
<evidence type="ECO:0000313" key="2">
    <source>
        <dbReference type="Proteomes" id="UP000176284"/>
    </source>
</evidence>